<proteinExistence type="predicted"/>
<feature type="compositionally biased region" description="Gly residues" evidence="1">
    <location>
        <begin position="16"/>
        <end position="28"/>
    </location>
</feature>
<dbReference type="RefSeq" id="WP_378536537.1">
    <property type="nucleotide sequence ID" value="NZ_JBHSBH010000014.1"/>
</dbReference>
<accession>A0ABV8FQX4</accession>
<sequence length="326" mass="32329">MAPASRGKGGRRRKGGAGAAKGGAGTGGDGRKGRRKALPILLTVLGLGVAALAVVLVLQFVSGGAEAPENPRPAVYGVYDSANIGEALADAQVDSRPLAQGEMFERGNEEIESQDITFTLAASDLGDDCAAAVWGEELRAALADAGCTQVARGAYTADDYMGVAAMFNLADTASSQALAEAMQPPGSLEAEAPGFVVPPSTEAPFDTLGGGYSQAEATVSGHYLMVTWVQRLESTDPAERERLTAPLIALGGFQDPLYRRVVQMQNSQQGGAGGTGTGGTGTGTDTGAGGTGTGAGTGTGTGTGEAGGTGTEGLGTDGTGTGVPTG</sequence>
<dbReference type="EMBL" id="JBHSBH010000014">
    <property type="protein sequence ID" value="MFC3998575.1"/>
    <property type="molecule type" value="Genomic_DNA"/>
</dbReference>
<protein>
    <submittedName>
        <fullName evidence="3">Uncharacterized protein</fullName>
    </submittedName>
</protein>
<gene>
    <name evidence="3" type="ORF">ACFOVU_21805</name>
</gene>
<evidence type="ECO:0000313" key="4">
    <source>
        <dbReference type="Proteomes" id="UP001595847"/>
    </source>
</evidence>
<evidence type="ECO:0000256" key="1">
    <source>
        <dbReference type="SAM" id="MobiDB-lite"/>
    </source>
</evidence>
<name>A0ABV8FQX4_9ACTN</name>
<feature type="compositionally biased region" description="Gly residues" evidence="1">
    <location>
        <begin position="270"/>
        <end position="326"/>
    </location>
</feature>
<feature type="transmembrane region" description="Helical" evidence="2">
    <location>
        <begin position="40"/>
        <end position="61"/>
    </location>
</feature>
<feature type="region of interest" description="Disordered" evidence="1">
    <location>
        <begin position="267"/>
        <end position="326"/>
    </location>
</feature>
<keyword evidence="4" id="KW-1185">Reference proteome</keyword>
<reference evidence="4" key="1">
    <citation type="journal article" date="2019" name="Int. J. Syst. Evol. Microbiol.">
        <title>The Global Catalogue of Microorganisms (GCM) 10K type strain sequencing project: providing services to taxonomists for standard genome sequencing and annotation.</title>
        <authorList>
            <consortium name="The Broad Institute Genomics Platform"/>
            <consortium name="The Broad Institute Genome Sequencing Center for Infectious Disease"/>
            <person name="Wu L."/>
            <person name="Ma J."/>
        </authorList>
    </citation>
    <scope>NUCLEOTIDE SEQUENCE [LARGE SCALE GENOMIC DNA]</scope>
    <source>
        <strain evidence="4">TBRC 1826</strain>
    </source>
</reference>
<organism evidence="3 4">
    <name type="scientific">Nocardiopsis sediminis</name>
    <dbReference type="NCBI Taxonomy" id="1778267"/>
    <lineage>
        <taxon>Bacteria</taxon>
        <taxon>Bacillati</taxon>
        <taxon>Actinomycetota</taxon>
        <taxon>Actinomycetes</taxon>
        <taxon>Streptosporangiales</taxon>
        <taxon>Nocardiopsidaceae</taxon>
        <taxon>Nocardiopsis</taxon>
    </lineage>
</organism>
<keyword evidence="2" id="KW-0472">Membrane</keyword>
<feature type="region of interest" description="Disordered" evidence="1">
    <location>
        <begin position="1"/>
        <end position="32"/>
    </location>
</feature>
<evidence type="ECO:0000256" key="2">
    <source>
        <dbReference type="SAM" id="Phobius"/>
    </source>
</evidence>
<comment type="caution">
    <text evidence="3">The sequence shown here is derived from an EMBL/GenBank/DDBJ whole genome shotgun (WGS) entry which is preliminary data.</text>
</comment>
<keyword evidence="2" id="KW-0812">Transmembrane</keyword>
<keyword evidence="2" id="KW-1133">Transmembrane helix</keyword>
<evidence type="ECO:0000313" key="3">
    <source>
        <dbReference type="EMBL" id="MFC3998575.1"/>
    </source>
</evidence>
<dbReference type="Proteomes" id="UP001595847">
    <property type="component" value="Unassembled WGS sequence"/>
</dbReference>